<gene>
    <name evidence="2" type="ORF">L9F63_000965</name>
</gene>
<proteinExistence type="predicted"/>
<dbReference type="GO" id="GO:1902093">
    <property type="term" value="P:positive regulation of flagellated sperm motility"/>
    <property type="evidence" value="ECO:0007669"/>
    <property type="project" value="TreeGrafter"/>
</dbReference>
<evidence type="ECO:0000313" key="2">
    <source>
        <dbReference type="EMBL" id="KAJ9600853.1"/>
    </source>
</evidence>
<feature type="domain" description="Cilia- and flagella-associated protein 69 ARM repeats" evidence="1">
    <location>
        <begin position="1"/>
        <end position="303"/>
    </location>
</feature>
<accession>A0AAD8ES69</accession>
<dbReference type="AlphaFoldDB" id="A0AAD8ES69"/>
<evidence type="ECO:0000313" key="3">
    <source>
        <dbReference type="Proteomes" id="UP001233999"/>
    </source>
</evidence>
<dbReference type="GO" id="GO:0097225">
    <property type="term" value="C:sperm midpiece"/>
    <property type="evidence" value="ECO:0007669"/>
    <property type="project" value="TreeGrafter"/>
</dbReference>
<dbReference type="PANTHER" id="PTHR14716:SF0">
    <property type="entry name" value="CILIA- AND FLAGELLA-ASSOCIATED PROTEIN 69"/>
    <property type="match status" value="1"/>
</dbReference>
<dbReference type="GO" id="GO:0097730">
    <property type="term" value="C:non-motile cilium"/>
    <property type="evidence" value="ECO:0007669"/>
    <property type="project" value="TreeGrafter"/>
</dbReference>
<dbReference type="InterPro" id="IPR048732">
    <property type="entry name" value="CFA69"/>
</dbReference>
<reference evidence="2" key="1">
    <citation type="journal article" date="2023" name="IScience">
        <title>Live-bearing cockroach genome reveals convergent evolutionary mechanisms linked to viviparity in insects and beyond.</title>
        <authorList>
            <person name="Fouks B."/>
            <person name="Harrison M.C."/>
            <person name="Mikhailova A.A."/>
            <person name="Marchal E."/>
            <person name="English S."/>
            <person name="Carruthers M."/>
            <person name="Jennings E.C."/>
            <person name="Chiamaka E.L."/>
            <person name="Frigard R.A."/>
            <person name="Pippel M."/>
            <person name="Attardo G.M."/>
            <person name="Benoit J.B."/>
            <person name="Bornberg-Bauer E."/>
            <person name="Tobe S.S."/>
        </authorList>
    </citation>
    <scope>NUCLEOTIDE SEQUENCE</scope>
    <source>
        <strain evidence="2">Stay&amp;Tobe</strain>
    </source>
</reference>
<sequence length="317" mass="36590">MKDLQHVIPVMEHFSKHLDEITEYLEVFRSLLHLCSSPIKLEKSSEGLFKLKELQEFFTVLGYMIICVNNDNLRFLLIDVIRHHLTRDGPVDAEYVKLNLCHLAMECSLLAQIVGEVLELVSWNLYPCLLELAFLITTTSNRCCYQMICVGTIDTLLTRMDPDYYLQLNPGADILQKENFTEKDEMYSFSTALNILWILLKSIDNKNDLSHTFPAPSLQSLRSLRHQLRKETYQRNAHRRNDLLGVLILMLKVFPKMPLVPSGLVEDLALLSVASEIGTENSWAVNVTFEINQENLDFKKLLLISHCFTIKYRPIAE</sequence>
<reference evidence="2" key="2">
    <citation type="submission" date="2023-05" db="EMBL/GenBank/DDBJ databases">
        <authorList>
            <person name="Fouks B."/>
        </authorList>
    </citation>
    <scope>NUCLEOTIDE SEQUENCE</scope>
    <source>
        <strain evidence="2">Stay&amp;Tobe</strain>
        <tissue evidence="2">Testes</tissue>
    </source>
</reference>
<organism evidence="2 3">
    <name type="scientific">Diploptera punctata</name>
    <name type="common">Pacific beetle cockroach</name>
    <dbReference type="NCBI Taxonomy" id="6984"/>
    <lineage>
        <taxon>Eukaryota</taxon>
        <taxon>Metazoa</taxon>
        <taxon>Ecdysozoa</taxon>
        <taxon>Arthropoda</taxon>
        <taxon>Hexapoda</taxon>
        <taxon>Insecta</taxon>
        <taxon>Pterygota</taxon>
        <taxon>Neoptera</taxon>
        <taxon>Polyneoptera</taxon>
        <taxon>Dictyoptera</taxon>
        <taxon>Blattodea</taxon>
        <taxon>Blaberoidea</taxon>
        <taxon>Blaberidae</taxon>
        <taxon>Diplopterinae</taxon>
        <taxon>Diploptera</taxon>
    </lineage>
</organism>
<dbReference type="PANTHER" id="PTHR14716">
    <property type="entry name" value="CILIA- AND FLAGELLA-ASSOCIATED PROTEIN 69"/>
    <property type="match status" value="1"/>
</dbReference>
<keyword evidence="3" id="KW-1185">Reference proteome</keyword>
<dbReference type="Proteomes" id="UP001233999">
    <property type="component" value="Unassembled WGS sequence"/>
</dbReference>
<comment type="caution">
    <text evidence="2">The sequence shown here is derived from an EMBL/GenBank/DDBJ whole genome shotgun (WGS) entry which is preliminary data.</text>
</comment>
<dbReference type="InterPro" id="IPR048733">
    <property type="entry name" value="CFA69_ARM_dom"/>
</dbReference>
<name>A0AAD8ES69_DIPPU</name>
<protein>
    <recommendedName>
        <fullName evidence="1">Cilia- and flagella-associated protein 69 ARM repeats domain-containing protein</fullName>
    </recommendedName>
</protein>
<evidence type="ECO:0000259" key="1">
    <source>
        <dbReference type="Pfam" id="PF21049"/>
    </source>
</evidence>
<dbReference type="EMBL" id="JASPKZ010000043">
    <property type="protein sequence ID" value="KAJ9600853.1"/>
    <property type="molecule type" value="Genomic_DNA"/>
</dbReference>
<feature type="non-terminal residue" evidence="2">
    <location>
        <position position="1"/>
    </location>
</feature>
<dbReference type="Pfam" id="PF21049">
    <property type="entry name" value="CFA69_ARM_rpt"/>
    <property type="match status" value="1"/>
</dbReference>